<dbReference type="InterPro" id="IPR016035">
    <property type="entry name" value="Acyl_Trfase/lysoPLipase"/>
</dbReference>
<dbReference type="AlphaFoldDB" id="A0A0G1T3F3"/>
<evidence type="ECO:0000313" key="4">
    <source>
        <dbReference type="EMBL" id="KKU76262.1"/>
    </source>
</evidence>
<feature type="active site" description="Proton acceptor" evidence="2">
    <location>
        <position position="171"/>
    </location>
</feature>
<keyword evidence="2" id="KW-0442">Lipid degradation</keyword>
<name>A0A0G1T3F3_9BACT</name>
<sequence length="304" mass="33998">MNLGRAGVILPGGGLKCAFQAGALTALDELGVSFEKIQGVSGGALNAAKYAESGSRDLKPVWLEVERRGSGMIFSRFAAVRHFASGNPALYDDHGLNYLVNNLDAEKIIASPIKLEIVVWNELAERSEIIRNHEFSNDPASYQTLRRFIKASASFPGFFMPERINGQIYSDGCQICSESFADLDTVILIDCGQPKMTIDPGTLKWHERLTKRLSSMIDDAIEQDIKMQLAKFKPFPDSEEASWSVWKRISKFFKDIQIAKRLILISPSMNIPTLMLNYCEKNDISKSIQHGYERVKEIMGRLDA</sequence>
<dbReference type="GO" id="GO:0016042">
    <property type="term" value="P:lipid catabolic process"/>
    <property type="evidence" value="ECO:0007669"/>
    <property type="project" value="UniProtKB-UniRule"/>
</dbReference>
<reference evidence="4 5" key="1">
    <citation type="journal article" date="2015" name="Nature">
        <title>rRNA introns, odd ribosomes, and small enigmatic genomes across a large radiation of phyla.</title>
        <authorList>
            <person name="Brown C.T."/>
            <person name="Hug L.A."/>
            <person name="Thomas B.C."/>
            <person name="Sharon I."/>
            <person name="Castelle C.J."/>
            <person name="Singh A."/>
            <person name="Wilkins M.J."/>
            <person name="Williams K.H."/>
            <person name="Banfield J.F."/>
        </authorList>
    </citation>
    <scope>NUCLEOTIDE SEQUENCE [LARGE SCALE GENOMIC DNA]</scope>
</reference>
<dbReference type="EMBL" id="LCOK01000027">
    <property type="protein sequence ID" value="KKU76262.1"/>
    <property type="molecule type" value="Genomic_DNA"/>
</dbReference>
<evidence type="ECO:0000259" key="3">
    <source>
        <dbReference type="PROSITE" id="PS51635"/>
    </source>
</evidence>
<dbReference type="PROSITE" id="PS51635">
    <property type="entry name" value="PNPLA"/>
    <property type="match status" value="1"/>
</dbReference>
<dbReference type="InterPro" id="IPR002641">
    <property type="entry name" value="PNPLA_dom"/>
</dbReference>
<dbReference type="SUPFAM" id="SSF52151">
    <property type="entry name" value="FabD/lysophospholipase-like"/>
    <property type="match status" value="1"/>
</dbReference>
<dbReference type="Proteomes" id="UP000034682">
    <property type="component" value="Unassembled WGS sequence"/>
</dbReference>
<accession>A0A0G1T3F3</accession>
<feature type="active site" description="Nucleophile" evidence="2">
    <location>
        <position position="41"/>
    </location>
</feature>
<feature type="short sequence motif" description="GXSXG" evidence="2">
    <location>
        <begin position="39"/>
        <end position="43"/>
    </location>
</feature>
<dbReference type="Pfam" id="PF01734">
    <property type="entry name" value="Patatin"/>
    <property type="match status" value="1"/>
</dbReference>
<organism evidence="4 5">
    <name type="scientific">Candidatus Giovannonibacteria bacterium GW2011_GWB1_47_6b</name>
    <dbReference type="NCBI Taxonomy" id="1618655"/>
    <lineage>
        <taxon>Bacteria</taxon>
        <taxon>Candidatus Giovannoniibacteriota</taxon>
    </lineage>
</organism>
<dbReference type="Gene3D" id="3.40.1090.10">
    <property type="entry name" value="Cytosolic phospholipase A2 catalytic domain"/>
    <property type="match status" value="2"/>
</dbReference>
<feature type="domain" description="PNPLA" evidence="3">
    <location>
        <begin position="8"/>
        <end position="184"/>
    </location>
</feature>
<keyword evidence="1 2" id="KW-0443">Lipid metabolism</keyword>
<comment type="caution">
    <text evidence="4">The sequence shown here is derived from an EMBL/GenBank/DDBJ whole genome shotgun (WGS) entry which is preliminary data.</text>
</comment>
<gene>
    <name evidence="4" type="ORF">UY02_C0027G0005</name>
</gene>
<evidence type="ECO:0000256" key="1">
    <source>
        <dbReference type="ARBA" id="ARBA00023098"/>
    </source>
</evidence>
<keyword evidence="2" id="KW-0378">Hydrolase</keyword>
<evidence type="ECO:0000313" key="5">
    <source>
        <dbReference type="Proteomes" id="UP000034682"/>
    </source>
</evidence>
<proteinExistence type="predicted"/>
<evidence type="ECO:0000256" key="2">
    <source>
        <dbReference type="PROSITE-ProRule" id="PRU01161"/>
    </source>
</evidence>
<comment type="caution">
    <text evidence="2">Lacks conserved residue(s) required for the propagation of feature annotation.</text>
</comment>
<dbReference type="GO" id="GO:0016787">
    <property type="term" value="F:hydrolase activity"/>
    <property type="evidence" value="ECO:0007669"/>
    <property type="project" value="UniProtKB-UniRule"/>
</dbReference>
<protein>
    <recommendedName>
        <fullName evidence="3">PNPLA domain-containing protein</fullName>
    </recommendedName>
</protein>